<dbReference type="STRING" id="75743.A0A401Q780"/>
<comment type="caution">
    <text evidence="1">The sequence shown here is derived from an EMBL/GenBank/DDBJ whole genome shotgun (WGS) entry which is preliminary data.</text>
</comment>
<keyword evidence="2" id="KW-1185">Reference proteome</keyword>
<dbReference type="Proteomes" id="UP000288216">
    <property type="component" value="Unassembled WGS sequence"/>
</dbReference>
<sequence>HRRATHFSTEDLKSLGYHFCDTLLDFCDPDNSKFEQCLLDVRAALQRELRRRLEKLGRQYDSDVILSDLSMSDLES</sequence>
<evidence type="ECO:0000313" key="2">
    <source>
        <dbReference type="Proteomes" id="UP000288216"/>
    </source>
</evidence>
<gene>
    <name evidence="1" type="ORF">scyTo_0022478</name>
</gene>
<proteinExistence type="predicted"/>
<dbReference type="AlphaFoldDB" id="A0A401Q780"/>
<dbReference type="EMBL" id="BFAA01022684">
    <property type="protein sequence ID" value="GCB81245.1"/>
    <property type="molecule type" value="Genomic_DNA"/>
</dbReference>
<feature type="non-terminal residue" evidence="1">
    <location>
        <position position="1"/>
    </location>
</feature>
<dbReference type="OrthoDB" id="10253041at2759"/>
<protein>
    <submittedName>
        <fullName evidence="1">Uncharacterized protein</fullName>
    </submittedName>
</protein>
<evidence type="ECO:0000313" key="1">
    <source>
        <dbReference type="EMBL" id="GCB81245.1"/>
    </source>
</evidence>
<feature type="non-terminal residue" evidence="1">
    <location>
        <position position="76"/>
    </location>
</feature>
<reference evidence="1 2" key="1">
    <citation type="journal article" date="2018" name="Nat. Ecol. Evol.">
        <title>Shark genomes provide insights into elasmobranch evolution and the origin of vertebrates.</title>
        <authorList>
            <person name="Hara Y"/>
            <person name="Yamaguchi K"/>
            <person name="Onimaru K"/>
            <person name="Kadota M"/>
            <person name="Koyanagi M"/>
            <person name="Keeley SD"/>
            <person name="Tatsumi K"/>
            <person name="Tanaka K"/>
            <person name="Motone F"/>
            <person name="Kageyama Y"/>
            <person name="Nozu R"/>
            <person name="Adachi N"/>
            <person name="Nishimura O"/>
            <person name="Nakagawa R"/>
            <person name="Tanegashima C"/>
            <person name="Kiyatake I"/>
            <person name="Matsumoto R"/>
            <person name="Murakumo K"/>
            <person name="Nishida K"/>
            <person name="Terakita A"/>
            <person name="Kuratani S"/>
            <person name="Sato K"/>
            <person name="Hyodo S Kuraku.S."/>
        </authorList>
    </citation>
    <scope>NUCLEOTIDE SEQUENCE [LARGE SCALE GENOMIC DNA]</scope>
</reference>
<name>A0A401Q780_SCYTO</name>
<accession>A0A401Q780</accession>
<organism evidence="1 2">
    <name type="scientific">Scyliorhinus torazame</name>
    <name type="common">Cloudy catshark</name>
    <name type="synonym">Catulus torazame</name>
    <dbReference type="NCBI Taxonomy" id="75743"/>
    <lineage>
        <taxon>Eukaryota</taxon>
        <taxon>Metazoa</taxon>
        <taxon>Chordata</taxon>
        <taxon>Craniata</taxon>
        <taxon>Vertebrata</taxon>
        <taxon>Chondrichthyes</taxon>
        <taxon>Elasmobranchii</taxon>
        <taxon>Galeomorphii</taxon>
        <taxon>Galeoidea</taxon>
        <taxon>Carcharhiniformes</taxon>
        <taxon>Scyliorhinidae</taxon>
        <taxon>Scyliorhinus</taxon>
    </lineage>
</organism>